<dbReference type="RefSeq" id="WP_345737281.1">
    <property type="nucleotide sequence ID" value="NZ_BAABIA010000006.1"/>
</dbReference>
<organism evidence="1 2">
    <name type="scientific">Prosthecobacter algae</name>
    <dbReference type="NCBI Taxonomy" id="1144682"/>
    <lineage>
        <taxon>Bacteria</taxon>
        <taxon>Pseudomonadati</taxon>
        <taxon>Verrucomicrobiota</taxon>
        <taxon>Verrucomicrobiia</taxon>
        <taxon>Verrucomicrobiales</taxon>
        <taxon>Verrucomicrobiaceae</taxon>
        <taxon>Prosthecobacter</taxon>
    </lineage>
</organism>
<reference evidence="2" key="1">
    <citation type="journal article" date="2019" name="Int. J. Syst. Evol. Microbiol.">
        <title>The Global Catalogue of Microorganisms (GCM) 10K type strain sequencing project: providing services to taxonomists for standard genome sequencing and annotation.</title>
        <authorList>
            <consortium name="The Broad Institute Genomics Platform"/>
            <consortium name="The Broad Institute Genome Sequencing Center for Infectious Disease"/>
            <person name="Wu L."/>
            <person name="Ma J."/>
        </authorList>
    </citation>
    <scope>NUCLEOTIDE SEQUENCE [LARGE SCALE GENOMIC DNA]</scope>
    <source>
        <strain evidence="2">JCM 18053</strain>
    </source>
</reference>
<name>A0ABP9PAA9_9BACT</name>
<evidence type="ECO:0000313" key="2">
    <source>
        <dbReference type="Proteomes" id="UP001499852"/>
    </source>
</evidence>
<evidence type="ECO:0000313" key="1">
    <source>
        <dbReference type="EMBL" id="GAA5143346.1"/>
    </source>
</evidence>
<protein>
    <submittedName>
        <fullName evidence="1">Uncharacterized protein</fullName>
    </submittedName>
</protein>
<accession>A0ABP9PAA9</accession>
<dbReference type="EMBL" id="BAABIA010000006">
    <property type="protein sequence ID" value="GAA5143346.1"/>
    <property type="molecule type" value="Genomic_DNA"/>
</dbReference>
<keyword evidence="2" id="KW-1185">Reference proteome</keyword>
<sequence length="243" mass="27000">MKTVHTPQGEVWLHEPPVEMLRAIRAFLPFGAVRYANPQNGADYGLVMQCGEREVYGVKQQPVDCDEVQSRVSFKAHSLLIAHSLAGYRTFGFSGLFLPCPYLRSKEGGRHESGIAYFGYPSSRGHESQEYPYESSFDGGFGHGFTTLMKSFIRTLQQSSHDMGITLGRPIGLDIRSRLQMGSVGFGFMVLGQNIICLKTAISEQDPTWTVLRSTGISDVYHLPSQPIAIREEDLHLAKPEAT</sequence>
<dbReference type="Proteomes" id="UP001499852">
    <property type="component" value="Unassembled WGS sequence"/>
</dbReference>
<comment type="caution">
    <text evidence="1">The sequence shown here is derived from an EMBL/GenBank/DDBJ whole genome shotgun (WGS) entry which is preliminary data.</text>
</comment>
<gene>
    <name evidence="1" type="ORF">GCM10023213_30930</name>
</gene>
<proteinExistence type="predicted"/>